<dbReference type="Proteomes" id="UP000033860">
    <property type="component" value="Unassembled WGS sequence"/>
</dbReference>
<proteinExistence type="inferred from homology"/>
<evidence type="ECO:0000313" key="4">
    <source>
        <dbReference type="Proteomes" id="UP000033860"/>
    </source>
</evidence>
<dbReference type="PANTHER" id="PTHR43000">
    <property type="entry name" value="DTDP-D-GLUCOSE 4,6-DEHYDRATASE-RELATED"/>
    <property type="match status" value="1"/>
</dbReference>
<name>A0A0G1U3P6_9BACT</name>
<dbReference type="PATRIC" id="fig|1618371.3.peg.805"/>
<dbReference type="EMBL" id="LCNT01000005">
    <property type="protein sequence ID" value="KKU60973.1"/>
    <property type="molecule type" value="Genomic_DNA"/>
</dbReference>
<accession>A0A0G1U3P6</accession>
<dbReference type="Pfam" id="PF01370">
    <property type="entry name" value="Epimerase"/>
    <property type="match status" value="1"/>
</dbReference>
<evidence type="ECO:0000313" key="3">
    <source>
        <dbReference type="EMBL" id="KKU60973.1"/>
    </source>
</evidence>
<gene>
    <name evidence="3" type="ORF">UX85_C0005G0011</name>
</gene>
<dbReference type="InterPro" id="IPR036291">
    <property type="entry name" value="NAD(P)-bd_dom_sf"/>
</dbReference>
<evidence type="ECO:0000256" key="1">
    <source>
        <dbReference type="ARBA" id="ARBA00007637"/>
    </source>
</evidence>
<dbReference type="SUPFAM" id="SSF51735">
    <property type="entry name" value="NAD(P)-binding Rossmann-fold domains"/>
    <property type="match status" value="1"/>
</dbReference>
<organism evidence="3 4">
    <name type="scientific">Candidatus Beckwithbacteria bacterium GW2011_GWB1_47_15</name>
    <dbReference type="NCBI Taxonomy" id="1618371"/>
    <lineage>
        <taxon>Bacteria</taxon>
        <taxon>Candidatus Beckwithiibacteriota</taxon>
    </lineage>
</organism>
<sequence>MKSKTILVTGGAGFIGRHLVKRLVDAGHQLAVVDNLSVGQKTSLPAKVKFFRGQVEDPKLVNIFTRVRPEAVYHLAADNRVVSPVKSTLNSNIIGTYNVLTAAKKARARQFIFTSSAAVFGDAKTFPITETHPTRPISPYGISKLTGEQYCQLFQSHFDTKILRFANVYGPGQSSTSEGGVVAIFISKLLAGEKPIIYGNGLQTRDFVFVADVVEALVLCLKVQQSFTLNIGTNQAVTIKQLLKLTAKLIDQRVAFIQKSARPEEIKKSLFEFKLANKTLGWRPQTSLADGLAQTIAAFKKK</sequence>
<evidence type="ECO:0000259" key="2">
    <source>
        <dbReference type="Pfam" id="PF01370"/>
    </source>
</evidence>
<comment type="similarity">
    <text evidence="1">Belongs to the NAD(P)-dependent epimerase/dehydratase family.</text>
</comment>
<dbReference type="Gene3D" id="3.40.50.720">
    <property type="entry name" value="NAD(P)-binding Rossmann-like Domain"/>
    <property type="match status" value="1"/>
</dbReference>
<protein>
    <recommendedName>
        <fullName evidence="2">NAD-dependent epimerase/dehydratase domain-containing protein</fullName>
    </recommendedName>
</protein>
<dbReference type="AlphaFoldDB" id="A0A0G1U3P6"/>
<feature type="domain" description="NAD-dependent epimerase/dehydratase" evidence="2">
    <location>
        <begin position="6"/>
        <end position="232"/>
    </location>
</feature>
<comment type="caution">
    <text evidence="3">The sequence shown here is derived from an EMBL/GenBank/DDBJ whole genome shotgun (WGS) entry which is preliminary data.</text>
</comment>
<dbReference type="InterPro" id="IPR001509">
    <property type="entry name" value="Epimerase_deHydtase"/>
</dbReference>
<reference evidence="3 4" key="1">
    <citation type="journal article" date="2015" name="Nature">
        <title>rRNA introns, odd ribosomes, and small enigmatic genomes across a large radiation of phyla.</title>
        <authorList>
            <person name="Brown C.T."/>
            <person name="Hug L.A."/>
            <person name="Thomas B.C."/>
            <person name="Sharon I."/>
            <person name="Castelle C.J."/>
            <person name="Singh A."/>
            <person name="Wilkins M.J."/>
            <person name="Williams K.H."/>
            <person name="Banfield J.F."/>
        </authorList>
    </citation>
    <scope>NUCLEOTIDE SEQUENCE [LARGE SCALE GENOMIC DNA]</scope>
</reference>